<protein>
    <submittedName>
        <fullName evidence="1">Uncharacterized protein</fullName>
    </submittedName>
</protein>
<dbReference type="EMBL" id="JAPFFK010000016">
    <property type="protein sequence ID" value="KAJ6704762.1"/>
    <property type="molecule type" value="Genomic_DNA"/>
</dbReference>
<reference evidence="1" key="1">
    <citation type="submission" date="2022-11" db="EMBL/GenBank/DDBJ databases">
        <authorList>
            <person name="Hyden B.L."/>
            <person name="Feng K."/>
            <person name="Yates T."/>
            <person name="Jawdy S."/>
            <person name="Smart L.B."/>
            <person name="Muchero W."/>
        </authorList>
    </citation>
    <scope>NUCLEOTIDE SEQUENCE</scope>
    <source>
        <tissue evidence="1">Shoot tip</tissue>
    </source>
</reference>
<evidence type="ECO:0000313" key="1">
    <source>
        <dbReference type="EMBL" id="KAJ6704762.1"/>
    </source>
</evidence>
<keyword evidence="2" id="KW-1185">Reference proteome</keyword>
<feature type="non-terminal residue" evidence="1">
    <location>
        <position position="21"/>
    </location>
</feature>
<dbReference type="AlphaFoldDB" id="A0A9Q0T8C4"/>
<reference evidence="1" key="2">
    <citation type="journal article" date="2023" name="Int. J. Mol. Sci.">
        <title>De Novo Assembly and Annotation of 11 Diverse Shrub Willow (Salix) Genomes Reveals Novel Gene Organization in Sex-Linked Regions.</title>
        <authorList>
            <person name="Hyden B."/>
            <person name="Feng K."/>
            <person name="Yates T.B."/>
            <person name="Jawdy S."/>
            <person name="Cereghino C."/>
            <person name="Smart L.B."/>
            <person name="Muchero W."/>
        </authorList>
    </citation>
    <scope>NUCLEOTIDE SEQUENCE</scope>
    <source>
        <tissue evidence="1">Shoot tip</tissue>
    </source>
</reference>
<organism evidence="1 2">
    <name type="scientific">Salix purpurea</name>
    <name type="common">Purple osier willow</name>
    <dbReference type="NCBI Taxonomy" id="77065"/>
    <lineage>
        <taxon>Eukaryota</taxon>
        <taxon>Viridiplantae</taxon>
        <taxon>Streptophyta</taxon>
        <taxon>Embryophyta</taxon>
        <taxon>Tracheophyta</taxon>
        <taxon>Spermatophyta</taxon>
        <taxon>Magnoliopsida</taxon>
        <taxon>eudicotyledons</taxon>
        <taxon>Gunneridae</taxon>
        <taxon>Pentapetalae</taxon>
        <taxon>rosids</taxon>
        <taxon>fabids</taxon>
        <taxon>Malpighiales</taxon>
        <taxon>Salicaceae</taxon>
        <taxon>Saliceae</taxon>
        <taxon>Salix</taxon>
    </lineage>
</organism>
<dbReference type="Proteomes" id="UP001151532">
    <property type="component" value="Chromosome 3"/>
</dbReference>
<name>A0A9Q0T8C4_SALPP</name>
<evidence type="ECO:0000313" key="2">
    <source>
        <dbReference type="Proteomes" id="UP001151532"/>
    </source>
</evidence>
<gene>
    <name evidence="1" type="ORF">OIU79_009637</name>
</gene>
<proteinExistence type="predicted"/>
<comment type="caution">
    <text evidence="1">The sequence shown here is derived from an EMBL/GenBank/DDBJ whole genome shotgun (WGS) entry which is preliminary data.</text>
</comment>
<accession>A0A9Q0T8C4</accession>
<sequence>MDSQVMVALALSLVGGLSTSI</sequence>